<dbReference type="GO" id="GO:0032259">
    <property type="term" value="P:methylation"/>
    <property type="evidence" value="ECO:0007669"/>
    <property type="project" value="UniProtKB-KW"/>
</dbReference>
<dbReference type="GO" id="GO:0003677">
    <property type="term" value="F:DNA binding"/>
    <property type="evidence" value="ECO:0007669"/>
    <property type="project" value="InterPro"/>
</dbReference>
<dbReference type="InterPro" id="IPR002941">
    <property type="entry name" value="DNA_methylase_N4/N6"/>
</dbReference>
<dbReference type="EMBL" id="CP020925">
    <property type="protein sequence ID" value="ATP20380.1"/>
    <property type="molecule type" value="Genomic_DNA"/>
</dbReference>
<dbReference type="GO" id="GO:0009007">
    <property type="term" value="F:site-specific DNA-methyltransferase (adenine-specific) activity"/>
    <property type="evidence" value="ECO:0007669"/>
    <property type="project" value="UniProtKB-EC"/>
</dbReference>
<evidence type="ECO:0000313" key="6">
    <source>
        <dbReference type="EMBL" id="ATP20380.1"/>
    </source>
</evidence>
<evidence type="ECO:0000256" key="1">
    <source>
        <dbReference type="ARBA" id="ARBA00022603"/>
    </source>
</evidence>
<dbReference type="Gene3D" id="3.40.50.150">
    <property type="entry name" value="Vaccinia Virus protein VP39"/>
    <property type="match status" value="1"/>
</dbReference>
<comment type="catalytic activity">
    <reaction evidence="3">
        <text>a 2'-deoxyadenosine in DNA + S-adenosyl-L-methionine = an N(6)-methyl-2'-deoxyadenosine in DNA + S-adenosyl-L-homocysteine + H(+)</text>
        <dbReference type="Rhea" id="RHEA:15197"/>
        <dbReference type="Rhea" id="RHEA-COMP:12418"/>
        <dbReference type="Rhea" id="RHEA-COMP:12419"/>
        <dbReference type="ChEBI" id="CHEBI:15378"/>
        <dbReference type="ChEBI" id="CHEBI:57856"/>
        <dbReference type="ChEBI" id="CHEBI:59789"/>
        <dbReference type="ChEBI" id="CHEBI:90615"/>
        <dbReference type="ChEBI" id="CHEBI:90616"/>
        <dbReference type="EC" id="2.1.1.72"/>
    </reaction>
</comment>
<dbReference type="EC" id="2.1.1.-" evidence="4"/>
<name>A0A2D1R6B3_SPHYA</name>
<dbReference type="InterPro" id="IPR001091">
    <property type="entry name" value="RM_Methyltransferase"/>
</dbReference>
<dbReference type="GO" id="GO:0008170">
    <property type="term" value="F:N-methyltransferase activity"/>
    <property type="evidence" value="ECO:0007669"/>
    <property type="project" value="InterPro"/>
</dbReference>
<evidence type="ECO:0000256" key="2">
    <source>
        <dbReference type="ARBA" id="ARBA00022679"/>
    </source>
</evidence>
<comment type="similarity">
    <text evidence="4">Belongs to the N(4)/N(6)-methyltransferase family.</text>
</comment>
<dbReference type="InterPro" id="IPR029063">
    <property type="entry name" value="SAM-dependent_MTases_sf"/>
</dbReference>
<dbReference type="Proteomes" id="UP000037029">
    <property type="component" value="Chromosome"/>
</dbReference>
<dbReference type="Pfam" id="PF01555">
    <property type="entry name" value="N6_N4_Mtase"/>
    <property type="match status" value="1"/>
</dbReference>
<gene>
    <name evidence="6" type="ORF">BV87_19695</name>
</gene>
<feature type="domain" description="DNA methylase N-4/N-6" evidence="5">
    <location>
        <begin position="77"/>
        <end position="215"/>
    </location>
</feature>
<evidence type="ECO:0000313" key="7">
    <source>
        <dbReference type="Proteomes" id="UP000037029"/>
    </source>
</evidence>
<dbReference type="PRINTS" id="PR00508">
    <property type="entry name" value="S21N4MTFRASE"/>
</dbReference>
<proteinExistence type="inferred from homology"/>
<evidence type="ECO:0000256" key="3">
    <source>
        <dbReference type="ARBA" id="ARBA00047942"/>
    </source>
</evidence>
<dbReference type="AlphaFoldDB" id="A0A2D1R6B3"/>
<dbReference type="SUPFAM" id="SSF53335">
    <property type="entry name" value="S-adenosyl-L-methionine-dependent methyltransferases"/>
    <property type="match status" value="1"/>
</dbReference>
<protein>
    <recommendedName>
        <fullName evidence="4">Methyltransferase</fullName>
        <ecNumber evidence="4">2.1.1.-</ecNumber>
    </recommendedName>
</protein>
<accession>A0A2D1R6B3</accession>
<evidence type="ECO:0000256" key="4">
    <source>
        <dbReference type="RuleBase" id="RU362026"/>
    </source>
</evidence>
<keyword evidence="2 6" id="KW-0808">Transferase</keyword>
<reference evidence="6 7" key="1">
    <citation type="submission" date="2017-04" db="EMBL/GenBank/DDBJ databases">
        <title>Characterization, genome and methylation analysis of a phthalic acid esters degrading strain Sphingobium yanoikuyae SHJ.</title>
        <authorList>
            <person name="Feng L."/>
        </authorList>
    </citation>
    <scope>NUCLEOTIDE SEQUENCE [LARGE SCALE GENOMIC DNA]</scope>
    <source>
        <strain evidence="6 7">SHJ</strain>
    </source>
</reference>
<sequence length="230" mass="25136">MIVREIIIGGARLILGDSYQILPTLGFMPQICTDPPYVLRTAGGGSFRKQRGHTDRIAEEGLDQGFDHQIINPLLCGSVVVFCHNDQVPKLSTYLQGSFDRFALCMWIKTNPMPMANKHYQADSEIYIHAWNHGHHPVGELAAKKRHVTSQVGRGGKYDHPTVKPDKVMDKIVGNIGADLICDPFMGTGSTGVAALKAGKRFIGIEHNPAHFDTAVGRIQEIASALQVAA</sequence>
<keyword evidence="1 6" id="KW-0489">Methyltransferase</keyword>
<organism evidence="6 7">
    <name type="scientific">Sphingobium yanoikuyae</name>
    <name type="common">Sphingomonas yanoikuyae</name>
    <dbReference type="NCBI Taxonomy" id="13690"/>
    <lineage>
        <taxon>Bacteria</taxon>
        <taxon>Pseudomonadati</taxon>
        <taxon>Pseudomonadota</taxon>
        <taxon>Alphaproteobacteria</taxon>
        <taxon>Sphingomonadales</taxon>
        <taxon>Sphingomonadaceae</taxon>
        <taxon>Sphingobium</taxon>
    </lineage>
</organism>
<evidence type="ECO:0000259" key="5">
    <source>
        <dbReference type="Pfam" id="PF01555"/>
    </source>
</evidence>